<keyword evidence="4" id="KW-1185">Reference proteome</keyword>
<feature type="region of interest" description="Disordered" evidence="1">
    <location>
        <begin position="393"/>
        <end position="431"/>
    </location>
</feature>
<dbReference type="PANTHER" id="PTHR13360">
    <property type="entry name" value="ACTIVATING SIGNAL COINTEGRATOR 1 COMPLEX SUBUNIT 1"/>
    <property type="match status" value="1"/>
</dbReference>
<dbReference type="AlphaFoldDB" id="C1G3V9"/>
<dbReference type="VEuPathDB" id="FungiDB:PADG_01625"/>
<feature type="compositionally biased region" description="Acidic residues" evidence="1">
    <location>
        <begin position="299"/>
        <end position="308"/>
    </location>
</feature>
<organism evidence="3 4">
    <name type="scientific">Paracoccidioides brasiliensis (strain Pb18)</name>
    <dbReference type="NCBI Taxonomy" id="502780"/>
    <lineage>
        <taxon>Eukaryota</taxon>
        <taxon>Fungi</taxon>
        <taxon>Dikarya</taxon>
        <taxon>Ascomycota</taxon>
        <taxon>Pezizomycotina</taxon>
        <taxon>Eurotiomycetes</taxon>
        <taxon>Eurotiomycetidae</taxon>
        <taxon>Onygenales</taxon>
        <taxon>Ajellomycetaceae</taxon>
        <taxon>Paracoccidioides</taxon>
    </lineage>
</organism>
<evidence type="ECO:0000259" key="2">
    <source>
        <dbReference type="Pfam" id="PF10469"/>
    </source>
</evidence>
<dbReference type="Pfam" id="PF10469">
    <property type="entry name" value="AKAP7_NLS"/>
    <property type="match status" value="1"/>
</dbReference>
<dbReference type="PANTHER" id="PTHR13360:SF1">
    <property type="entry name" value="ACTIVATING SIGNAL COINTEGRATOR 1 COMPLEX SUBUNIT 1"/>
    <property type="match status" value="1"/>
</dbReference>
<dbReference type="OrthoDB" id="277832at2759"/>
<feature type="region of interest" description="Disordered" evidence="1">
    <location>
        <begin position="1"/>
        <end position="27"/>
    </location>
</feature>
<dbReference type="GeneID" id="22581258"/>
<dbReference type="RefSeq" id="XP_010757520.1">
    <property type="nucleotide sequence ID" value="XM_010759218.1"/>
</dbReference>
<dbReference type="InterPro" id="IPR019510">
    <property type="entry name" value="AKAP7-like_phosphoesterase"/>
</dbReference>
<proteinExistence type="predicted"/>
<accession>C1G3V9</accession>
<feature type="region of interest" description="Disordered" evidence="1">
    <location>
        <begin position="202"/>
        <end position="278"/>
    </location>
</feature>
<reference evidence="3 4" key="1">
    <citation type="journal article" date="2011" name="PLoS Genet.">
        <title>Comparative genomic analysis of human fungal pathogens causing paracoccidioidomycosis.</title>
        <authorList>
            <person name="Desjardins C.A."/>
            <person name="Champion M.D."/>
            <person name="Holder J.W."/>
            <person name="Muszewska A."/>
            <person name="Goldberg J."/>
            <person name="Bailao A.M."/>
            <person name="Brigido M.M."/>
            <person name="Ferreira M.E."/>
            <person name="Garcia A.M."/>
            <person name="Grynberg M."/>
            <person name="Gujja S."/>
            <person name="Heiman D.I."/>
            <person name="Henn M.R."/>
            <person name="Kodira C.D."/>
            <person name="Leon-Narvaez H."/>
            <person name="Longo L.V."/>
            <person name="Ma L.J."/>
            <person name="Malavazi I."/>
            <person name="Matsuo A.L."/>
            <person name="Morais F.V."/>
            <person name="Pereira M."/>
            <person name="Rodriguez-Brito S."/>
            <person name="Sakthikumar S."/>
            <person name="Salem-Izacc S.M."/>
            <person name="Sykes S.M."/>
            <person name="Teixeira M.M."/>
            <person name="Vallejo M.C."/>
            <person name="Walter M.E."/>
            <person name="Yandava C."/>
            <person name="Young S."/>
            <person name="Zeng Q."/>
            <person name="Zucker J."/>
            <person name="Felipe M.S."/>
            <person name="Goldman G.H."/>
            <person name="Haas B.J."/>
            <person name="McEwen J.G."/>
            <person name="Nino-Vega G."/>
            <person name="Puccia R."/>
            <person name="San-Blas G."/>
            <person name="Soares C.M."/>
            <person name="Birren B.W."/>
            <person name="Cuomo C.A."/>
        </authorList>
    </citation>
    <scope>NUCLEOTIDE SEQUENCE [LARGE SCALE GENOMIC DNA]</scope>
    <source>
        <strain evidence="3 4">Pb18</strain>
    </source>
</reference>
<protein>
    <recommendedName>
        <fullName evidence="2">A-kinase anchor protein 7-like phosphoesterase domain-containing protein</fullName>
    </recommendedName>
</protein>
<dbReference type="STRING" id="502780.C1G3V9"/>
<dbReference type="OMA" id="LYPFCVK"/>
<feature type="compositionally biased region" description="Basic and acidic residues" evidence="1">
    <location>
        <begin position="415"/>
        <end position="424"/>
    </location>
</feature>
<dbReference type="eggNOG" id="KOG2814">
    <property type="taxonomic scope" value="Eukaryota"/>
</dbReference>
<feature type="domain" description="A-kinase anchor protein 7-like phosphoesterase" evidence="2">
    <location>
        <begin position="28"/>
        <end position="294"/>
    </location>
</feature>
<gene>
    <name evidence="3" type="ORF">PADG_01625</name>
</gene>
<dbReference type="GO" id="GO:0005634">
    <property type="term" value="C:nucleus"/>
    <property type="evidence" value="ECO:0007669"/>
    <property type="project" value="TreeGrafter"/>
</dbReference>
<dbReference type="KEGG" id="pbn:PADG_01625"/>
<dbReference type="Gene3D" id="3.90.1140.10">
    <property type="entry name" value="Cyclic phosphodiesterase"/>
    <property type="match status" value="1"/>
</dbReference>
<name>C1G3V9_PARBD</name>
<evidence type="ECO:0000256" key="1">
    <source>
        <dbReference type="SAM" id="MobiDB-lite"/>
    </source>
</evidence>
<sequence length="431" mass="46951">MPRRSSNYQRRARQPSQSQSSSSRTRKTHFLSLPLVNETSIAQLASSLAEFKDAIPLRPLPVSARLPDRPLVPDAALKPLGTLHLTLGVMSLPTKERQEEALQFLKSLDLEAMLRDVESQTKSQAKTAGTRAKAETVMGAAADAPVEPFIINLTSLHALPNARAATVLYANPVDSTARLYPFCVSLRNKFINAGFMEQDIIKGGASPPKMEAGSPGTKDICDSDGEGKQGDDRNEDKQVAAQTSSQRKRRPRPFLLHATVVNTVHVPHSQRGEGKRREMFKFDARDLLMEFGNYTPAAEDADADPEGSDQERKLPQSRVQSVAEQEGKDPGRQKASLAKRREKSVFVWAKNILIDRVCICELGAKPVTEDRANDGAVLGAAYISVGERSLIFASREGEGDTNGSRDGSEDEDGDGDSRDSRESDDGGVSVV</sequence>
<dbReference type="EMBL" id="KN275958">
    <property type="protein sequence ID" value="EEH45475.1"/>
    <property type="molecule type" value="Genomic_DNA"/>
</dbReference>
<feature type="compositionally biased region" description="Low complexity" evidence="1">
    <location>
        <begin position="14"/>
        <end position="23"/>
    </location>
</feature>
<dbReference type="GO" id="GO:0006307">
    <property type="term" value="P:DNA alkylation repair"/>
    <property type="evidence" value="ECO:0007669"/>
    <property type="project" value="InterPro"/>
</dbReference>
<dbReference type="InParanoid" id="C1G3V9"/>
<dbReference type="Proteomes" id="UP000001628">
    <property type="component" value="Unassembled WGS sequence"/>
</dbReference>
<dbReference type="HOGENOM" id="CLU_038379_1_0_1"/>
<evidence type="ECO:0000313" key="4">
    <source>
        <dbReference type="Proteomes" id="UP000001628"/>
    </source>
</evidence>
<feature type="region of interest" description="Disordered" evidence="1">
    <location>
        <begin position="297"/>
        <end position="337"/>
    </location>
</feature>
<dbReference type="GO" id="GO:0006355">
    <property type="term" value="P:regulation of DNA-templated transcription"/>
    <property type="evidence" value="ECO:0007669"/>
    <property type="project" value="TreeGrafter"/>
</dbReference>
<feature type="compositionally biased region" description="Basic and acidic residues" evidence="1">
    <location>
        <begin position="219"/>
        <end position="238"/>
    </location>
</feature>
<dbReference type="InterPro" id="IPR009210">
    <property type="entry name" value="ASCC1"/>
</dbReference>
<evidence type="ECO:0000313" key="3">
    <source>
        <dbReference type="EMBL" id="EEH45475.1"/>
    </source>
</evidence>